<organism evidence="2 3">
    <name type="scientific">Dankookia rubra</name>
    <dbReference type="NCBI Taxonomy" id="1442381"/>
    <lineage>
        <taxon>Bacteria</taxon>
        <taxon>Pseudomonadati</taxon>
        <taxon>Pseudomonadota</taxon>
        <taxon>Alphaproteobacteria</taxon>
        <taxon>Acetobacterales</taxon>
        <taxon>Roseomonadaceae</taxon>
        <taxon>Dankookia</taxon>
    </lineage>
</organism>
<evidence type="ECO:0000313" key="2">
    <source>
        <dbReference type="EMBL" id="TDH58533.1"/>
    </source>
</evidence>
<feature type="compositionally biased region" description="Basic residues" evidence="1">
    <location>
        <begin position="297"/>
        <end position="309"/>
    </location>
</feature>
<dbReference type="AlphaFoldDB" id="A0A4R5Q7I9"/>
<sequence length="332" mass="32431">MPGWRIASTGPARRPPADDAASWFDAALDAPATRAPGPGDTAVFGPGEWSATGGGQVGTLLIEDAASLTVAGTGTERLGASTPSEGIGSRLVLQSVLLLANTPTIGHDAVLDLGAAASFEIFPGSPPGPLSVEAGSFTLLGPGDGAGGGHVVLGANNLRAGVFQNGDSGAGNDFAPAAGFSGTGTVMAGTFDQPNIRICDPDHSRPTGSGGSLDAAGDGVPVEGAEPFAGLAAGDALAALSLRLGTTAPGARAGTVAPHPTSGNAAGFLGDLPAVTPTVPDPVLAAEGGGGTDGHHPPGHHGGRHHPEHRHPEHRPGGHGHHPARQHGARAA</sequence>
<evidence type="ECO:0000256" key="1">
    <source>
        <dbReference type="SAM" id="MobiDB-lite"/>
    </source>
</evidence>
<reference evidence="2 3" key="1">
    <citation type="journal article" date="2016" name="J. Microbiol.">
        <title>Dankookia rubra gen. nov., sp. nov., an alphaproteobacterium isolated from sediment of a shallow stream.</title>
        <authorList>
            <person name="Kim W.H."/>
            <person name="Kim D.H."/>
            <person name="Kang K."/>
            <person name="Ahn T.Y."/>
        </authorList>
    </citation>
    <scope>NUCLEOTIDE SEQUENCE [LARGE SCALE GENOMIC DNA]</scope>
    <source>
        <strain evidence="2 3">JCM30602</strain>
    </source>
</reference>
<feature type="region of interest" description="Disordered" evidence="1">
    <location>
        <begin position="281"/>
        <end position="332"/>
    </location>
</feature>
<evidence type="ECO:0000313" key="3">
    <source>
        <dbReference type="Proteomes" id="UP000295096"/>
    </source>
</evidence>
<name>A0A4R5Q7I9_9PROT</name>
<feature type="compositionally biased region" description="Basic residues" evidence="1">
    <location>
        <begin position="317"/>
        <end position="332"/>
    </location>
</feature>
<gene>
    <name evidence="2" type="ORF">E2C06_32045</name>
</gene>
<comment type="caution">
    <text evidence="2">The sequence shown here is derived from an EMBL/GenBank/DDBJ whole genome shotgun (WGS) entry which is preliminary data.</text>
</comment>
<proteinExistence type="predicted"/>
<dbReference type="EMBL" id="SMSJ01000113">
    <property type="protein sequence ID" value="TDH58533.1"/>
    <property type="molecule type" value="Genomic_DNA"/>
</dbReference>
<accession>A0A4R5Q7I9</accession>
<dbReference type="RefSeq" id="WP_133292637.1">
    <property type="nucleotide sequence ID" value="NZ_SMSJ01000113.1"/>
</dbReference>
<keyword evidence="3" id="KW-1185">Reference proteome</keyword>
<dbReference type="Proteomes" id="UP000295096">
    <property type="component" value="Unassembled WGS sequence"/>
</dbReference>
<protein>
    <submittedName>
        <fullName evidence="2">Uncharacterized protein</fullName>
    </submittedName>
</protein>